<dbReference type="InterPro" id="IPR008780">
    <property type="entry name" value="Plasmodium_Vir"/>
</dbReference>
<dbReference type="VEuPathDB" id="PlasmoDB:POWCR01_000058100"/>
<dbReference type="Pfam" id="PF05795">
    <property type="entry name" value="Plasmodium_Vir"/>
    <property type="match status" value="1"/>
</dbReference>
<reference evidence="1 2" key="1">
    <citation type="submission" date="2016-06" db="EMBL/GenBank/DDBJ databases">
        <authorList>
            <consortium name="Pathogen Informatics"/>
        </authorList>
    </citation>
    <scope>NUCLEOTIDE SEQUENCE [LARGE SCALE GENOMIC DNA]</scope>
</reference>
<evidence type="ECO:0000313" key="1">
    <source>
        <dbReference type="EMBL" id="SBT72816.1"/>
    </source>
</evidence>
<gene>
    <name evidence="1" type="primary">PowCR01_000058100</name>
    <name evidence="1" type="ORF">POWCR01_000058100</name>
</gene>
<dbReference type="Proteomes" id="UP000243200">
    <property type="component" value="Unassembled WGS sequence"/>
</dbReference>
<proteinExistence type="predicted"/>
<name>A0A1C3KGM6_PLAOA</name>
<organism evidence="1 2">
    <name type="scientific">Plasmodium ovale</name>
    <name type="common">malaria parasite P. ovale</name>
    <dbReference type="NCBI Taxonomy" id="36330"/>
    <lineage>
        <taxon>Eukaryota</taxon>
        <taxon>Sar</taxon>
        <taxon>Alveolata</taxon>
        <taxon>Apicomplexa</taxon>
        <taxon>Aconoidasida</taxon>
        <taxon>Haemosporida</taxon>
        <taxon>Plasmodiidae</taxon>
        <taxon>Plasmodium</taxon>
        <taxon>Plasmodium (Plasmodium)</taxon>
    </lineage>
</organism>
<dbReference type="AlphaFoldDB" id="A0A1C3KGM6"/>
<accession>A0A1C3KGM6</accession>
<evidence type="ECO:0000313" key="2">
    <source>
        <dbReference type="Proteomes" id="UP000243200"/>
    </source>
</evidence>
<sequence length="111" mass="13247">MVVICSDLESYGNNVKKIFNKITYNLKKMKDVLTIEQHADRCSYFIYLACDLLKKEYNSHSVYVFGESFSTKPSEILVTIGTKKLSNEYCYFPFDDGFDEWRDWKYLHDYF</sequence>
<protein>
    <submittedName>
        <fullName evidence="1">Plasmodium vivax Vir protein, putative</fullName>
    </submittedName>
</protein>
<dbReference type="EMBL" id="FLRJ01000160">
    <property type="protein sequence ID" value="SBT72816.1"/>
    <property type="molecule type" value="Genomic_DNA"/>
</dbReference>